<dbReference type="Proteomes" id="UP001295463">
    <property type="component" value="Chromosome"/>
</dbReference>
<dbReference type="RefSeq" id="WP_305731565.1">
    <property type="nucleotide sequence ID" value="NZ_OW150024.1"/>
</dbReference>
<keyword evidence="2" id="KW-1185">Reference proteome</keyword>
<accession>A0ABM9D672</accession>
<evidence type="ECO:0000313" key="2">
    <source>
        <dbReference type="Proteomes" id="UP001295463"/>
    </source>
</evidence>
<proteinExistence type="predicted"/>
<evidence type="ECO:0000313" key="1">
    <source>
        <dbReference type="EMBL" id="CAH2030646.1"/>
    </source>
</evidence>
<reference evidence="1 2" key="1">
    <citation type="submission" date="2022-03" db="EMBL/GenBank/DDBJ databases">
        <authorList>
            <person name="Koch H."/>
        </authorList>
    </citation>
    <scope>NUCLEOTIDE SEQUENCE [LARGE SCALE GENOMIC DNA]</scope>
    <source>
        <strain evidence="1 2">G1</strain>
    </source>
</reference>
<dbReference type="EMBL" id="OW150024">
    <property type="protein sequence ID" value="CAH2030646.1"/>
    <property type="molecule type" value="Genomic_DNA"/>
</dbReference>
<sequence>MNTANLHPNSPVRHTARHQVASRFSDPLDCLTAHLVLECSEALAGIKPASLVSLVNRQRSCGRNLYHLWQQHSHELSAALPMLRFRVLQSSERALLLFCYHPEQLAAHLSHPGIRALLVKAGYDGAGDSSDLLEELNRRIAGHGSFPHEIGLFIGYPAKDVAAFMGLVKLPFTCQGPWKIFGNPEKSLCLAGSFRRTRRMVGTLLEQCATPCECIDRLNCLKNRFSGPTNDKKFHCHNQEVHV</sequence>
<protein>
    <recommendedName>
        <fullName evidence="3">DUF3793 family protein</fullName>
    </recommendedName>
</protein>
<dbReference type="Pfam" id="PF12672">
    <property type="entry name" value="DUF3793"/>
    <property type="match status" value="1"/>
</dbReference>
<name>A0ABM9D672_9BACT</name>
<dbReference type="InterPro" id="IPR024523">
    <property type="entry name" value="DUF3793"/>
</dbReference>
<evidence type="ECO:0008006" key="3">
    <source>
        <dbReference type="Google" id="ProtNLM"/>
    </source>
</evidence>
<organism evidence="1 2">
    <name type="scientific">Trichlorobacter ammonificans</name>
    <dbReference type="NCBI Taxonomy" id="2916410"/>
    <lineage>
        <taxon>Bacteria</taxon>
        <taxon>Pseudomonadati</taxon>
        <taxon>Thermodesulfobacteriota</taxon>
        <taxon>Desulfuromonadia</taxon>
        <taxon>Geobacterales</taxon>
        <taxon>Geobacteraceae</taxon>
        <taxon>Trichlorobacter</taxon>
    </lineage>
</organism>
<gene>
    <name evidence="1" type="ORF">GEAMG1_0833</name>
</gene>